<accession>A0A9W6T2H4</accession>
<evidence type="ECO:0000313" key="2">
    <source>
        <dbReference type="Proteomes" id="UP001165063"/>
    </source>
</evidence>
<name>A0A9W6T2H4_AMBMO</name>
<dbReference type="Proteomes" id="UP001165063">
    <property type="component" value="Unassembled WGS sequence"/>
</dbReference>
<dbReference type="EMBL" id="BSXU01011142">
    <property type="protein sequence ID" value="GME74108.1"/>
    <property type="molecule type" value="Genomic_DNA"/>
</dbReference>
<gene>
    <name evidence="1" type="ORF">Amon01_000943100</name>
</gene>
<organism evidence="1 2">
    <name type="scientific">Ambrosiozyma monospora</name>
    <name type="common">Yeast</name>
    <name type="synonym">Endomycopsis monosporus</name>
    <dbReference type="NCBI Taxonomy" id="43982"/>
    <lineage>
        <taxon>Eukaryota</taxon>
        <taxon>Fungi</taxon>
        <taxon>Dikarya</taxon>
        <taxon>Ascomycota</taxon>
        <taxon>Saccharomycotina</taxon>
        <taxon>Pichiomycetes</taxon>
        <taxon>Pichiales</taxon>
        <taxon>Pichiaceae</taxon>
        <taxon>Ambrosiozyma</taxon>
    </lineage>
</organism>
<proteinExistence type="predicted"/>
<sequence length="86" mass="10511">MITLNINIIQRQLEENLEPQWEKHIIPLKSVNKDQNDWKFNLEWIQQIEFNNSTNFFQIRQQRRTNNIPDRTQLTITCKQPTFTII</sequence>
<reference evidence="1" key="1">
    <citation type="submission" date="2023-04" db="EMBL/GenBank/DDBJ databases">
        <title>Ambrosiozyma monospora NBRC 1965.</title>
        <authorList>
            <person name="Ichikawa N."/>
            <person name="Sato H."/>
            <person name="Tonouchi N."/>
        </authorList>
    </citation>
    <scope>NUCLEOTIDE SEQUENCE</scope>
    <source>
        <strain evidence="1">NBRC 1965</strain>
    </source>
</reference>
<dbReference type="AlphaFoldDB" id="A0A9W6T2H4"/>
<protein>
    <submittedName>
        <fullName evidence="1">Unnamed protein product</fullName>
    </submittedName>
</protein>
<keyword evidence="2" id="KW-1185">Reference proteome</keyword>
<evidence type="ECO:0000313" key="1">
    <source>
        <dbReference type="EMBL" id="GME74108.1"/>
    </source>
</evidence>
<comment type="caution">
    <text evidence="1">The sequence shown here is derived from an EMBL/GenBank/DDBJ whole genome shotgun (WGS) entry which is preliminary data.</text>
</comment>